<feature type="domain" description="Contractile injection system tube protein N-terminal" evidence="1">
    <location>
        <begin position="8"/>
        <end position="160"/>
    </location>
</feature>
<organism evidence="2 3">
    <name type="scientific">Serratia ureilytica</name>
    <dbReference type="NCBI Taxonomy" id="300181"/>
    <lineage>
        <taxon>Bacteria</taxon>
        <taxon>Pseudomonadati</taxon>
        <taxon>Pseudomonadota</taxon>
        <taxon>Gammaproteobacteria</taxon>
        <taxon>Enterobacterales</taxon>
        <taxon>Yersiniaceae</taxon>
        <taxon>Serratia</taxon>
    </lineage>
</organism>
<evidence type="ECO:0000313" key="2">
    <source>
        <dbReference type="EMBL" id="MDQ1863856.1"/>
    </source>
</evidence>
<dbReference type="InterPro" id="IPR045361">
    <property type="entry name" value="CIS_tube_prot_N"/>
</dbReference>
<name>A0ABU0VR05_9GAMM</name>
<dbReference type="RefSeq" id="WP_262943286.1">
    <property type="nucleotide sequence ID" value="NZ_JAIQCT010000047.1"/>
</dbReference>
<gene>
    <name evidence="2" type="ORF">Q6237_23010</name>
</gene>
<comment type="caution">
    <text evidence="2">The sequence shown here is derived from an EMBL/GenBank/DDBJ whole genome shotgun (WGS) entry which is preliminary data.</text>
</comment>
<proteinExistence type="predicted"/>
<accession>A0ABU0VR05</accession>
<keyword evidence="3" id="KW-1185">Reference proteome</keyword>
<sequence length="222" mass="24247">MGLLERGLSKLTLTAYQGDNQQKKLGELKAMYNPASVNLDYAADYHTMGGINQRHDVSRYQHVSPPTLSLELILDARGPAGGRPIDKQLSDLRALCFTVSEKGEAPYLRISWGSMSWHGHGYFAGRLLNLSIAYTLFDRTAVPMRATATLTLRAQTSDEMEKIKALRPLKAQALQVSDKTSLPQLLAQATTAAGCAAYLTTAYANDMDHLSGLSAGQTLFVR</sequence>
<evidence type="ECO:0000313" key="3">
    <source>
        <dbReference type="Proteomes" id="UP001177872"/>
    </source>
</evidence>
<protein>
    <recommendedName>
        <fullName evidence="1">Contractile injection system tube protein N-terminal domain-containing protein</fullName>
    </recommendedName>
</protein>
<dbReference type="EMBL" id="JAVCZN010000014">
    <property type="protein sequence ID" value="MDQ1863856.1"/>
    <property type="molecule type" value="Genomic_DNA"/>
</dbReference>
<evidence type="ECO:0000259" key="1">
    <source>
        <dbReference type="Pfam" id="PF19266"/>
    </source>
</evidence>
<dbReference type="Pfam" id="PF19266">
    <property type="entry name" value="CIS_tube"/>
    <property type="match status" value="1"/>
</dbReference>
<dbReference type="Proteomes" id="UP001177872">
    <property type="component" value="Unassembled WGS sequence"/>
</dbReference>
<reference evidence="2" key="1">
    <citation type="submission" date="2023-07" db="EMBL/GenBank/DDBJ databases">
        <title>In vitro acaricidal activity of Serratia ureilytica strains isolated from Mimosa pudica nodules againts the dust mite Tyrophagus putrescentiae.</title>
        <authorList>
            <person name="Wong-Villareal A."/>
            <person name="Cerqueda-Garcia D."/>
        </authorList>
    </citation>
    <scope>NUCLEOTIDE SEQUENCE</scope>
    <source>
        <strain evidence="2">UTS2</strain>
    </source>
</reference>